<keyword evidence="1" id="KW-0472">Membrane</keyword>
<dbReference type="InterPro" id="IPR032118">
    <property type="entry name" value="Phage_holin_HP1"/>
</dbReference>
<evidence type="ECO:0000313" key="3">
    <source>
        <dbReference type="Proteomes" id="UP000230282"/>
    </source>
</evidence>
<dbReference type="OrthoDB" id="5690107at2"/>
<feature type="transmembrane region" description="Helical" evidence="1">
    <location>
        <begin position="27"/>
        <end position="46"/>
    </location>
</feature>
<dbReference type="EMBL" id="PHGZ01000028">
    <property type="protein sequence ID" value="PJG82117.1"/>
    <property type="molecule type" value="Genomic_DNA"/>
</dbReference>
<sequence>MFRNSESTNAYLGSIIAFFSGLNLSDWASVLGILFGLFTVLINWYYKHKEMKLKETALKAKLNLQGLDNE</sequence>
<keyword evidence="3" id="KW-1185">Reference proteome</keyword>
<gene>
    <name evidence="2" type="ORF">CVP04_10705</name>
</gene>
<name>A0A2M8RTA9_9PAST</name>
<dbReference type="RefSeq" id="WP_100297504.1">
    <property type="nucleotide sequence ID" value="NZ_PHGZ01000028.1"/>
</dbReference>
<dbReference type="Pfam" id="PF16080">
    <property type="entry name" value="Phage_holin_2_3"/>
    <property type="match status" value="1"/>
</dbReference>
<protein>
    <recommendedName>
        <fullName evidence="4">Holin</fullName>
    </recommendedName>
</protein>
<dbReference type="AlphaFoldDB" id="A0A2M8RTA9"/>
<keyword evidence="1" id="KW-1133">Transmembrane helix</keyword>
<proteinExistence type="predicted"/>
<organism evidence="2 3">
    <name type="scientific">Caviibacterium pharyngocola</name>
    <dbReference type="NCBI Taxonomy" id="28159"/>
    <lineage>
        <taxon>Bacteria</taxon>
        <taxon>Pseudomonadati</taxon>
        <taxon>Pseudomonadota</taxon>
        <taxon>Gammaproteobacteria</taxon>
        <taxon>Pasteurellales</taxon>
        <taxon>Pasteurellaceae</taxon>
        <taxon>Caviibacterium</taxon>
    </lineage>
</organism>
<keyword evidence="1" id="KW-0812">Transmembrane</keyword>
<evidence type="ECO:0000256" key="1">
    <source>
        <dbReference type="SAM" id="Phobius"/>
    </source>
</evidence>
<accession>A0A2M8RTA9</accession>
<comment type="caution">
    <text evidence="2">The sequence shown here is derived from an EMBL/GenBank/DDBJ whole genome shotgun (WGS) entry which is preliminary data.</text>
</comment>
<reference evidence="2 3" key="1">
    <citation type="submission" date="2017-11" db="EMBL/GenBank/DDBJ databases">
        <title>Reclassification of Bisgaard taxon 5 as Caviibacterium pharyngocola gen. nov., sp. nov.</title>
        <authorList>
            <person name="Christensen H."/>
        </authorList>
    </citation>
    <scope>NUCLEOTIDE SEQUENCE [LARGE SCALE GENOMIC DNA]</scope>
    <source>
        <strain evidence="2 3">7_3</strain>
    </source>
</reference>
<evidence type="ECO:0008006" key="4">
    <source>
        <dbReference type="Google" id="ProtNLM"/>
    </source>
</evidence>
<evidence type="ECO:0000313" key="2">
    <source>
        <dbReference type="EMBL" id="PJG82117.1"/>
    </source>
</evidence>
<dbReference type="Proteomes" id="UP000230282">
    <property type="component" value="Unassembled WGS sequence"/>
</dbReference>